<dbReference type="PIRSF" id="PIRSF002703">
    <property type="entry name" value="Thaumatin"/>
    <property type="match status" value="1"/>
</dbReference>
<reference evidence="2" key="1">
    <citation type="journal article" date="2005" name="PLoS Biol.">
        <title>The genomes of Oryza sativa: a history of duplications.</title>
        <authorList>
            <person name="Yu J."/>
            <person name="Wang J."/>
            <person name="Lin W."/>
            <person name="Li S."/>
            <person name="Li H."/>
            <person name="Zhou J."/>
            <person name="Ni P."/>
            <person name="Dong W."/>
            <person name="Hu S."/>
            <person name="Zeng C."/>
            <person name="Zhang J."/>
            <person name="Zhang Y."/>
            <person name="Li R."/>
            <person name="Xu Z."/>
            <person name="Li S."/>
            <person name="Li X."/>
            <person name="Zheng H."/>
            <person name="Cong L."/>
            <person name="Lin L."/>
            <person name="Yin J."/>
            <person name="Geng J."/>
            <person name="Li G."/>
            <person name="Shi J."/>
            <person name="Liu J."/>
            <person name="Lv H."/>
            <person name="Li J."/>
            <person name="Wang J."/>
            <person name="Deng Y."/>
            <person name="Ran L."/>
            <person name="Shi X."/>
            <person name="Wang X."/>
            <person name="Wu Q."/>
            <person name="Li C."/>
            <person name="Ren X."/>
            <person name="Wang J."/>
            <person name="Wang X."/>
            <person name="Li D."/>
            <person name="Liu D."/>
            <person name="Zhang X."/>
            <person name="Ji Z."/>
            <person name="Zhao W."/>
            <person name="Sun Y."/>
            <person name="Zhang Z."/>
            <person name="Bao J."/>
            <person name="Han Y."/>
            <person name="Dong L."/>
            <person name="Ji J."/>
            <person name="Chen P."/>
            <person name="Wu S."/>
            <person name="Liu J."/>
            <person name="Xiao Y."/>
            <person name="Bu D."/>
            <person name="Tan J."/>
            <person name="Yang L."/>
            <person name="Ye C."/>
            <person name="Zhang J."/>
            <person name="Xu J."/>
            <person name="Zhou Y."/>
            <person name="Yu Y."/>
            <person name="Zhang B."/>
            <person name="Zhuang S."/>
            <person name="Wei H."/>
            <person name="Liu B."/>
            <person name="Lei M."/>
            <person name="Yu H."/>
            <person name="Li Y."/>
            <person name="Xu H."/>
            <person name="Wei S."/>
            <person name="He X."/>
            <person name="Fang L."/>
            <person name="Zhang Z."/>
            <person name="Zhang Y."/>
            <person name="Huang X."/>
            <person name="Su Z."/>
            <person name="Tong W."/>
            <person name="Li J."/>
            <person name="Tong Z."/>
            <person name="Li S."/>
            <person name="Ye J."/>
            <person name="Wang L."/>
            <person name="Fang L."/>
            <person name="Lei T."/>
            <person name="Chen C."/>
            <person name="Chen H."/>
            <person name="Xu Z."/>
            <person name="Li H."/>
            <person name="Huang H."/>
            <person name="Zhang F."/>
            <person name="Xu H."/>
            <person name="Li N."/>
            <person name="Zhao C."/>
            <person name="Li S."/>
            <person name="Dong L."/>
            <person name="Huang Y."/>
            <person name="Li L."/>
            <person name="Xi Y."/>
            <person name="Qi Q."/>
            <person name="Li W."/>
            <person name="Zhang B."/>
            <person name="Hu W."/>
            <person name="Zhang Y."/>
            <person name="Tian X."/>
            <person name="Jiao Y."/>
            <person name="Liang X."/>
            <person name="Jin J."/>
            <person name="Gao L."/>
            <person name="Zheng W."/>
            <person name="Hao B."/>
            <person name="Liu S."/>
            <person name="Wang W."/>
            <person name="Yuan L."/>
            <person name="Cao M."/>
            <person name="McDermott J."/>
            <person name="Samudrala R."/>
            <person name="Wang J."/>
            <person name="Wong G.K."/>
            <person name="Yang H."/>
        </authorList>
    </citation>
    <scope>NUCLEOTIDE SEQUENCE [LARGE SCALE GENOMIC DNA]</scope>
</reference>
<sequence length="158" mass="17479">MGSSAKLPLVDIGEEEEALVFEDEEKTELIRDSYLQLTGPSRAVLLIDPVTFEVDLKVKGKTETGDKVLSLRVFTHHMAPSYVKYSPMIRRCLSSKHSELELAYVVLADTVEATMVSVQVIEGSWPDHMRGLVVCRTASVEGGDSVLLDSRDGRMPIN</sequence>
<organism evidence="2">
    <name type="scientific">Oryza sativa subsp. japonica</name>
    <name type="common">Rice</name>
    <dbReference type="NCBI Taxonomy" id="39947"/>
    <lineage>
        <taxon>Eukaryota</taxon>
        <taxon>Viridiplantae</taxon>
        <taxon>Streptophyta</taxon>
        <taxon>Embryophyta</taxon>
        <taxon>Tracheophyta</taxon>
        <taxon>Spermatophyta</taxon>
        <taxon>Magnoliopsida</taxon>
        <taxon>Liliopsida</taxon>
        <taxon>Poales</taxon>
        <taxon>Poaceae</taxon>
        <taxon>BOP clade</taxon>
        <taxon>Oryzoideae</taxon>
        <taxon>Oryzeae</taxon>
        <taxon>Oryzinae</taxon>
        <taxon>Oryza</taxon>
        <taxon>Oryza sativa</taxon>
    </lineage>
</organism>
<proteinExistence type="predicted"/>
<dbReference type="Proteomes" id="UP000007752">
    <property type="component" value="Chromosome 11"/>
</dbReference>
<dbReference type="HOGENOM" id="CLU_030845_3_1_1"/>
<protein>
    <recommendedName>
        <fullName evidence="1">DUF6598 domain-containing protein</fullName>
    </recommendedName>
</protein>
<gene>
    <name evidence="2" type="ORF">OsJ_32641</name>
</gene>
<feature type="domain" description="DUF6598" evidence="1">
    <location>
        <begin position="23"/>
        <end position="156"/>
    </location>
</feature>
<accession>A0A8J8YM93</accession>
<evidence type="ECO:0000313" key="2">
    <source>
        <dbReference type="EMBL" id="EAZ17140.1"/>
    </source>
</evidence>
<dbReference type="InterPro" id="IPR001938">
    <property type="entry name" value="Thaumatin"/>
</dbReference>
<dbReference type="InterPro" id="IPR046533">
    <property type="entry name" value="DUF6598"/>
</dbReference>
<dbReference type="Pfam" id="PF20241">
    <property type="entry name" value="DUF6598"/>
    <property type="match status" value="1"/>
</dbReference>
<dbReference type="EMBL" id="CM000148">
    <property type="protein sequence ID" value="EAZ17140.1"/>
    <property type="molecule type" value="Genomic_DNA"/>
</dbReference>
<dbReference type="PANTHER" id="PTHR33065:SF88">
    <property type="entry name" value="OS11G0104220 PROTEIN"/>
    <property type="match status" value="1"/>
</dbReference>
<reference evidence="2" key="2">
    <citation type="submission" date="2008-12" db="EMBL/GenBank/DDBJ databases">
        <title>Improved gene annotation of the rice (Oryza sativa) genomes.</title>
        <authorList>
            <person name="Wang J."/>
            <person name="Li R."/>
            <person name="Fan W."/>
            <person name="Huang Q."/>
            <person name="Zhang J."/>
            <person name="Zhou Y."/>
            <person name="Hu Y."/>
            <person name="Zi S."/>
            <person name="Li J."/>
            <person name="Ni P."/>
            <person name="Zheng H."/>
            <person name="Zhang Y."/>
            <person name="Zhao M."/>
            <person name="Hao Q."/>
            <person name="McDermott J."/>
            <person name="Samudrala R."/>
            <person name="Kristiansen K."/>
            <person name="Wong G.K.-S."/>
        </authorList>
    </citation>
    <scope>NUCLEOTIDE SEQUENCE</scope>
</reference>
<name>A0A8J8YM93_ORYSJ</name>
<dbReference type="PANTHER" id="PTHR33065">
    <property type="entry name" value="OS07G0486400 PROTEIN"/>
    <property type="match status" value="1"/>
</dbReference>
<dbReference type="AlphaFoldDB" id="A0A8J8YM93"/>
<evidence type="ECO:0000259" key="1">
    <source>
        <dbReference type="Pfam" id="PF20241"/>
    </source>
</evidence>